<evidence type="ECO:0000313" key="4">
    <source>
        <dbReference type="EMBL" id="CAI5455115.1"/>
    </source>
</evidence>
<accession>A0A9P1J3R4</accession>
<feature type="domain" description="Tyrosine specific protein phosphatases" evidence="3">
    <location>
        <begin position="251"/>
        <end position="301"/>
    </location>
</feature>
<gene>
    <name evidence="4" type="ORF">CAMP_LOCUS17752</name>
</gene>
<dbReference type="EMBL" id="CANHGI010000006">
    <property type="protein sequence ID" value="CAI5455115.1"/>
    <property type="molecule type" value="Genomic_DNA"/>
</dbReference>
<feature type="chain" id="PRO_5040414469" description="Tyrosine-protein phosphatase domain-containing protein" evidence="1">
    <location>
        <begin position="20"/>
        <end position="308"/>
    </location>
</feature>
<dbReference type="PANTHER" id="PTHR19134">
    <property type="entry name" value="RECEPTOR-TYPE TYROSINE-PROTEIN PHOSPHATASE"/>
    <property type="match status" value="1"/>
</dbReference>
<name>A0A9P1J3R4_9PELO</name>
<dbReference type="InterPro" id="IPR016130">
    <property type="entry name" value="Tyr_Pase_AS"/>
</dbReference>
<dbReference type="OrthoDB" id="5868573at2759"/>
<dbReference type="SMART" id="SM00404">
    <property type="entry name" value="PTPc_motif"/>
    <property type="match status" value="1"/>
</dbReference>
<dbReference type="PROSITE" id="PS00383">
    <property type="entry name" value="TYR_PHOSPHATASE_1"/>
    <property type="match status" value="1"/>
</dbReference>
<comment type="caution">
    <text evidence="4">The sequence shown here is derived from an EMBL/GenBank/DDBJ whole genome shotgun (WGS) entry which is preliminary data.</text>
</comment>
<dbReference type="InterPro" id="IPR000242">
    <property type="entry name" value="PTP_cat"/>
</dbReference>
<feature type="domain" description="Tyrosine-protein phosphatase" evidence="2">
    <location>
        <begin position="65"/>
        <end position="291"/>
    </location>
</feature>
<feature type="signal peptide" evidence="1">
    <location>
        <begin position="1"/>
        <end position="19"/>
    </location>
</feature>
<reference evidence="4" key="1">
    <citation type="submission" date="2022-11" db="EMBL/GenBank/DDBJ databases">
        <authorList>
            <person name="Kikuchi T."/>
        </authorList>
    </citation>
    <scope>NUCLEOTIDE SEQUENCE</scope>
    <source>
        <strain evidence="4">PS1010</strain>
    </source>
</reference>
<proteinExistence type="predicted"/>
<organism evidence="4 5">
    <name type="scientific">Caenorhabditis angaria</name>
    <dbReference type="NCBI Taxonomy" id="860376"/>
    <lineage>
        <taxon>Eukaryota</taxon>
        <taxon>Metazoa</taxon>
        <taxon>Ecdysozoa</taxon>
        <taxon>Nematoda</taxon>
        <taxon>Chromadorea</taxon>
        <taxon>Rhabditida</taxon>
        <taxon>Rhabditina</taxon>
        <taxon>Rhabditomorpha</taxon>
        <taxon>Rhabditoidea</taxon>
        <taxon>Rhabditidae</taxon>
        <taxon>Peloderinae</taxon>
        <taxon>Caenorhabditis</taxon>
    </lineage>
</organism>
<dbReference type="GO" id="GO:0008045">
    <property type="term" value="P:motor neuron axon guidance"/>
    <property type="evidence" value="ECO:0007669"/>
    <property type="project" value="TreeGrafter"/>
</dbReference>
<dbReference type="PROSITE" id="PS50055">
    <property type="entry name" value="TYR_PHOSPHATASE_PTP"/>
    <property type="match status" value="1"/>
</dbReference>
<dbReference type="AlphaFoldDB" id="A0A9P1J3R4"/>
<protein>
    <recommendedName>
        <fullName evidence="6">Tyrosine-protein phosphatase domain-containing protein</fullName>
    </recommendedName>
</protein>
<dbReference type="Proteomes" id="UP001152747">
    <property type="component" value="Unassembled WGS sequence"/>
</dbReference>
<evidence type="ECO:0000313" key="5">
    <source>
        <dbReference type="Proteomes" id="UP001152747"/>
    </source>
</evidence>
<keyword evidence="1" id="KW-0732">Signal</keyword>
<evidence type="ECO:0008006" key="6">
    <source>
        <dbReference type="Google" id="ProtNLM"/>
    </source>
</evidence>
<dbReference type="PRINTS" id="PR00700">
    <property type="entry name" value="PRTYPHPHTASE"/>
</dbReference>
<sequence length="308" mass="36013">MLQIFLILFLLLLSGLIYCSKKTKPVQIPEKIESKKEKEVPINIYRNEKTNPIPSKTYKTLIDWLKKNFSDFSNCAKGKSAGYIKSTVETSNSATFYAFDSNPTLNRYISPKCRDSSRVILENHKTDYINANWVVCVSKEYRGKNILTQAPLKNTIPDFWAMIYQEKVEYIVMFCGFMEQCARYLPIKEGGVEKYENFEVKFVRKEKDPVEGVSWKILHLYDRKSIDTRPRRVNHIHVTSWAENTTPDDPKLIVELYRWLMKKNESHIPMVFHCNNGIGRSAIFAAIYFLIRLDFDEDDLLISGMRMN</sequence>
<dbReference type="InterPro" id="IPR000387">
    <property type="entry name" value="Tyr_Pase_dom"/>
</dbReference>
<dbReference type="GO" id="GO:0004725">
    <property type="term" value="F:protein tyrosine phosphatase activity"/>
    <property type="evidence" value="ECO:0007669"/>
    <property type="project" value="InterPro"/>
</dbReference>
<dbReference type="CDD" id="cd00047">
    <property type="entry name" value="PTPc"/>
    <property type="match status" value="1"/>
</dbReference>
<evidence type="ECO:0000259" key="3">
    <source>
        <dbReference type="PROSITE" id="PS50056"/>
    </source>
</evidence>
<dbReference type="PANTHER" id="PTHR19134:SF521">
    <property type="entry name" value="PROTEIN-TYROSINE PHOSPHATASE-RELATED"/>
    <property type="match status" value="1"/>
</dbReference>
<dbReference type="InterPro" id="IPR050348">
    <property type="entry name" value="Protein-Tyr_Phosphatase"/>
</dbReference>
<keyword evidence="5" id="KW-1185">Reference proteome</keyword>
<dbReference type="Gene3D" id="3.90.190.10">
    <property type="entry name" value="Protein tyrosine phosphatase superfamily"/>
    <property type="match status" value="1"/>
</dbReference>
<dbReference type="SMART" id="SM00194">
    <property type="entry name" value="PTPc"/>
    <property type="match status" value="1"/>
</dbReference>
<evidence type="ECO:0000259" key="2">
    <source>
        <dbReference type="PROSITE" id="PS50055"/>
    </source>
</evidence>
<dbReference type="InterPro" id="IPR003595">
    <property type="entry name" value="Tyr_Pase_cat"/>
</dbReference>
<dbReference type="SUPFAM" id="SSF52799">
    <property type="entry name" value="(Phosphotyrosine protein) phosphatases II"/>
    <property type="match status" value="1"/>
</dbReference>
<dbReference type="PROSITE" id="PS50056">
    <property type="entry name" value="TYR_PHOSPHATASE_2"/>
    <property type="match status" value="1"/>
</dbReference>
<dbReference type="Pfam" id="PF00102">
    <property type="entry name" value="Y_phosphatase"/>
    <property type="match status" value="1"/>
</dbReference>
<dbReference type="InterPro" id="IPR029021">
    <property type="entry name" value="Prot-tyrosine_phosphatase-like"/>
</dbReference>
<evidence type="ECO:0000256" key="1">
    <source>
        <dbReference type="SAM" id="SignalP"/>
    </source>
</evidence>